<comment type="caution">
    <text evidence="2">The sequence shown here is derived from an EMBL/GenBank/DDBJ whole genome shotgun (WGS) entry which is preliminary data.</text>
</comment>
<dbReference type="Gene3D" id="1.25.40.470">
    <property type="match status" value="1"/>
</dbReference>
<organism evidence="2 3">
    <name type="scientific">Peronospora belbahrii</name>
    <dbReference type="NCBI Taxonomy" id="622444"/>
    <lineage>
        <taxon>Eukaryota</taxon>
        <taxon>Sar</taxon>
        <taxon>Stramenopiles</taxon>
        <taxon>Oomycota</taxon>
        <taxon>Peronosporomycetes</taxon>
        <taxon>Peronosporales</taxon>
        <taxon>Peronosporaceae</taxon>
        <taxon>Peronospora</taxon>
    </lineage>
</organism>
<sequence>MPISPLKDTNVASTASLITQSFAAGTNLPDEGVDGAFCLLHKISEKVGTGTWIGECLLYTNAGGRFNYYVGVMLEYQTAVVRRDFESANDILRKIPAAQMDLVARFLEAQDFKEEALTLSTDPDQNFDFAA</sequence>
<gene>
    <name evidence="2" type="ORF">PBS001_LOCUS86</name>
</gene>
<protein>
    <recommendedName>
        <fullName evidence="1">COPA/B TPR domain-containing protein</fullName>
    </recommendedName>
</protein>
<dbReference type="Pfam" id="PF23953">
    <property type="entry name" value="TPR_COPA_B"/>
    <property type="match status" value="1"/>
</dbReference>
<dbReference type="Proteomes" id="UP001158986">
    <property type="component" value="Unassembled WGS sequence"/>
</dbReference>
<reference evidence="2 3" key="1">
    <citation type="submission" date="2021-11" db="EMBL/GenBank/DDBJ databases">
        <authorList>
            <person name="Islam A."/>
            <person name="Islam S."/>
            <person name="Flora M.S."/>
            <person name="Rahman M."/>
            <person name="Ziaur R.M."/>
            <person name="Epstein J.H."/>
            <person name="Hassan M."/>
            <person name="Klassen M."/>
            <person name="Woodard K."/>
            <person name="Webb A."/>
            <person name="Webby R.J."/>
            <person name="El Zowalaty M.E."/>
        </authorList>
    </citation>
    <scope>NUCLEOTIDE SEQUENCE [LARGE SCALE GENOMIC DNA]</scope>
    <source>
        <strain evidence="2">Pbs1</strain>
    </source>
</reference>
<proteinExistence type="predicted"/>
<evidence type="ECO:0000259" key="1">
    <source>
        <dbReference type="Pfam" id="PF23953"/>
    </source>
</evidence>
<keyword evidence="3" id="KW-1185">Reference proteome</keyword>
<dbReference type="InterPro" id="IPR056176">
    <property type="entry name" value="TPR_COPA_B"/>
</dbReference>
<accession>A0ABN8CL29</accession>
<evidence type="ECO:0000313" key="3">
    <source>
        <dbReference type="Proteomes" id="UP001158986"/>
    </source>
</evidence>
<dbReference type="EMBL" id="CAKLCB010000007">
    <property type="protein sequence ID" value="CAH0513269.1"/>
    <property type="molecule type" value="Genomic_DNA"/>
</dbReference>
<feature type="domain" description="COPA/B TPR" evidence="1">
    <location>
        <begin position="76"/>
        <end position="130"/>
    </location>
</feature>
<name>A0ABN8CL29_9STRA</name>
<evidence type="ECO:0000313" key="2">
    <source>
        <dbReference type="EMBL" id="CAH0513269.1"/>
    </source>
</evidence>